<accession>A0A8J5MZU2</accession>
<dbReference type="AlphaFoldDB" id="A0A8J5MZU2"/>
<evidence type="ECO:0000313" key="3">
    <source>
        <dbReference type="Proteomes" id="UP000747542"/>
    </source>
</evidence>
<keyword evidence="3" id="KW-1185">Reference proteome</keyword>
<dbReference type="EMBL" id="JAHLQT010016225">
    <property type="protein sequence ID" value="KAG7169506.1"/>
    <property type="molecule type" value="Genomic_DNA"/>
</dbReference>
<feature type="domain" description="Ig-like" evidence="1">
    <location>
        <begin position="15"/>
        <end position="99"/>
    </location>
</feature>
<dbReference type="InterPro" id="IPR007110">
    <property type="entry name" value="Ig-like_dom"/>
</dbReference>
<dbReference type="Gene3D" id="2.60.40.10">
    <property type="entry name" value="Immunoglobulins"/>
    <property type="match status" value="1"/>
</dbReference>
<comment type="caution">
    <text evidence="2">The sequence shown here is derived from an EMBL/GenBank/DDBJ whole genome shotgun (WGS) entry which is preliminary data.</text>
</comment>
<protein>
    <submittedName>
        <fullName evidence="2">Putative Immunoglobulin V-set domain-containing protein 3</fullName>
    </submittedName>
</protein>
<sequence>LRVTKVEVPRVVVVGDSATLRCHFALHGEVLYSLKWWKDGRQFYQFIPRNKPKMAVFTTPGLSVNVARSGLHQVELVDLYTSSSGLYRCEVVGEAPTFTTHVRAANMTVV</sequence>
<dbReference type="FunFam" id="2.60.40.10:FF:000437">
    <property type="entry name" value="Beat-IIIc, isoform A"/>
    <property type="match status" value="1"/>
</dbReference>
<evidence type="ECO:0000259" key="1">
    <source>
        <dbReference type="PROSITE" id="PS50835"/>
    </source>
</evidence>
<dbReference type="Pfam" id="PF07686">
    <property type="entry name" value="V-set"/>
    <property type="match status" value="1"/>
</dbReference>
<feature type="non-terminal residue" evidence="2">
    <location>
        <position position="1"/>
    </location>
</feature>
<dbReference type="PANTHER" id="PTHR21261:SF15">
    <property type="entry name" value="BEATEN PATH IIIA, ISOFORM D-RELATED"/>
    <property type="match status" value="1"/>
</dbReference>
<name>A0A8J5MZU2_HOMAM</name>
<gene>
    <name evidence="2" type="ORF">Hamer_G024336</name>
</gene>
<proteinExistence type="predicted"/>
<dbReference type="InterPro" id="IPR013106">
    <property type="entry name" value="Ig_V-set"/>
</dbReference>
<organism evidence="2 3">
    <name type="scientific">Homarus americanus</name>
    <name type="common">American lobster</name>
    <dbReference type="NCBI Taxonomy" id="6706"/>
    <lineage>
        <taxon>Eukaryota</taxon>
        <taxon>Metazoa</taxon>
        <taxon>Ecdysozoa</taxon>
        <taxon>Arthropoda</taxon>
        <taxon>Crustacea</taxon>
        <taxon>Multicrustacea</taxon>
        <taxon>Malacostraca</taxon>
        <taxon>Eumalacostraca</taxon>
        <taxon>Eucarida</taxon>
        <taxon>Decapoda</taxon>
        <taxon>Pleocyemata</taxon>
        <taxon>Astacidea</taxon>
        <taxon>Nephropoidea</taxon>
        <taxon>Nephropidae</taxon>
        <taxon>Homarus</taxon>
    </lineage>
</organism>
<dbReference type="InterPro" id="IPR036179">
    <property type="entry name" value="Ig-like_dom_sf"/>
</dbReference>
<dbReference type="Proteomes" id="UP000747542">
    <property type="component" value="Unassembled WGS sequence"/>
</dbReference>
<dbReference type="PROSITE" id="PS50835">
    <property type="entry name" value="IG_LIKE"/>
    <property type="match status" value="1"/>
</dbReference>
<dbReference type="InterPro" id="IPR013783">
    <property type="entry name" value="Ig-like_fold"/>
</dbReference>
<feature type="non-terminal residue" evidence="2">
    <location>
        <position position="110"/>
    </location>
</feature>
<reference evidence="2" key="1">
    <citation type="journal article" date="2021" name="Sci. Adv.">
        <title>The American lobster genome reveals insights on longevity, neural, and immune adaptations.</title>
        <authorList>
            <person name="Polinski J.M."/>
            <person name="Zimin A.V."/>
            <person name="Clark K.F."/>
            <person name="Kohn A.B."/>
            <person name="Sadowski N."/>
            <person name="Timp W."/>
            <person name="Ptitsyn A."/>
            <person name="Khanna P."/>
            <person name="Romanova D.Y."/>
            <person name="Williams P."/>
            <person name="Greenwood S.J."/>
            <person name="Moroz L.L."/>
            <person name="Walt D.R."/>
            <person name="Bodnar A.G."/>
        </authorList>
    </citation>
    <scope>NUCLEOTIDE SEQUENCE</scope>
    <source>
        <strain evidence="2">GMGI-L3</strain>
    </source>
</reference>
<dbReference type="SUPFAM" id="SSF48726">
    <property type="entry name" value="Immunoglobulin"/>
    <property type="match status" value="1"/>
</dbReference>
<dbReference type="PANTHER" id="PTHR21261">
    <property type="entry name" value="BEAT PROTEIN"/>
    <property type="match status" value="1"/>
</dbReference>
<evidence type="ECO:0000313" key="2">
    <source>
        <dbReference type="EMBL" id="KAG7169506.1"/>
    </source>
</evidence>